<dbReference type="CDD" id="cd02440">
    <property type="entry name" value="AdoMet_MTases"/>
    <property type="match status" value="1"/>
</dbReference>
<organism evidence="2 3">
    <name type="scientific">candidate division TA06 bacterium DG_24</name>
    <dbReference type="NCBI Taxonomy" id="1703770"/>
    <lineage>
        <taxon>Bacteria</taxon>
        <taxon>Bacteria division TA06</taxon>
    </lineage>
</organism>
<dbReference type="Proteomes" id="UP000052008">
    <property type="component" value="Unassembled WGS sequence"/>
</dbReference>
<proteinExistence type="predicted"/>
<dbReference type="SUPFAM" id="SSF53335">
    <property type="entry name" value="S-adenosyl-L-methionine-dependent methyltransferases"/>
    <property type="match status" value="1"/>
</dbReference>
<accession>A0A0S7WNZ7</accession>
<dbReference type="InterPro" id="IPR029063">
    <property type="entry name" value="SAM-dependent_MTases_sf"/>
</dbReference>
<evidence type="ECO:0000259" key="1">
    <source>
        <dbReference type="Pfam" id="PF13847"/>
    </source>
</evidence>
<evidence type="ECO:0000313" key="3">
    <source>
        <dbReference type="Proteomes" id="UP000052008"/>
    </source>
</evidence>
<dbReference type="PANTHER" id="PTHR44068">
    <property type="entry name" value="ZGC:194242"/>
    <property type="match status" value="1"/>
</dbReference>
<evidence type="ECO:0000313" key="2">
    <source>
        <dbReference type="EMBL" id="KPJ51867.1"/>
    </source>
</evidence>
<dbReference type="InterPro" id="IPR025714">
    <property type="entry name" value="Methyltranfer_dom"/>
</dbReference>
<dbReference type="Pfam" id="PF13847">
    <property type="entry name" value="Methyltransf_31"/>
    <property type="match status" value="1"/>
</dbReference>
<name>A0A0S7WNZ7_UNCT6</name>
<dbReference type="PANTHER" id="PTHR44068:SF11">
    <property type="entry name" value="GERANYL DIPHOSPHATE 2-C-METHYLTRANSFERASE"/>
    <property type="match status" value="1"/>
</dbReference>
<protein>
    <recommendedName>
        <fullName evidence="1">Methyltransferase domain-containing protein</fullName>
    </recommendedName>
</protein>
<dbReference type="EMBL" id="LIZS01000092">
    <property type="protein sequence ID" value="KPJ51867.1"/>
    <property type="molecule type" value="Genomic_DNA"/>
</dbReference>
<sequence>MGGHFTGWIDRILARPIRYLFETPGRLLKGYVEPGMTVLDVGCGTGYYSLGMARLVGSTGRVVAVDTQGEVIAALEKRAERAGLGGRIEARVSSEQDLGVGDLSGCVDFALAVYVLHHAKDVAGLVTDVHRALKSGGTFLVIEPRHHASAAEREAIEGAARGAAFVVADNPRLKRDWAVVFVKGE</sequence>
<feature type="domain" description="Methyltransferase" evidence="1">
    <location>
        <begin position="34"/>
        <end position="150"/>
    </location>
</feature>
<comment type="caution">
    <text evidence="2">The sequence shown here is derived from an EMBL/GenBank/DDBJ whole genome shotgun (WGS) entry which is preliminary data.</text>
</comment>
<gene>
    <name evidence="2" type="ORF">AMJ39_09155</name>
</gene>
<dbReference type="InterPro" id="IPR050447">
    <property type="entry name" value="Erg6_SMT_methyltransf"/>
</dbReference>
<dbReference type="Gene3D" id="3.40.50.150">
    <property type="entry name" value="Vaccinia Virus protein VP39"/>
    <property type="match status" value="1"/>
</dbReference>
<dbReference type="STRING" id="1703770.AMJ39_09155"/>
<dbReference type="AlphaFoldDB" id="A0A0S7WNZ7"/>
<reference evidence="2 3" key="1">
    <citation type="journal article" date="2015" name="Microbiome">
        <title>Genomic resolution of linkages in carbon, nitrogen, and sulfur cycling among widespread estuary sediment bacteria.</title>
        <authorList>
            <person name="Baker B.J."/>
            <person name="Lazar C.S."/>
            <person name="Teske A.P."/>
            <person name="Dick G.J."/>
        </authorList>
    </citation>
    <scope>NUCLEOTIDE SEQUENCE [LARGE SCALE GENOMIC DNA]</scope>
    <source>
        <strain evidence="2">DG_24</strain>
    </source>
</reference>